<evidence type="ECO:0000259" key="4">
    <source>
        <dbReference type="SMART" id="SM00382"/>
    </source>
</evidence>
<evidence type="ECO:0000313" key="5">
    <source>
        <dbReference type="EMBL" id="OGI72659.1"/>
    </source>
</evidence>
<dbReference type="InterPro" id="IPR003593">
    <property type="entry name" value="AAA+_ATPase"/>
</dbReference>
<dbReference type="GO" id="GO:0003677">
    <property type="term" value="F:DNA binding"/>
    <property type="evidence" value="ECO:0007669"/>
    <property type="project" value="InterPro"/>
</dbReference>
<name>A0A1F6VSW3_9BACT</name>
<evidence type="ECO:0000256" key="3">
    <source>
        <dbReference type="ARBA" id="ARBA00022840"/>
    </source>
</evidence>
<dbReference type="NCBIfam" id="TIGR00368">
    <property type="entry name" value="YifB family Mg chelatase-like AAA ATPase"/>
    <property type="match status" value="1"/>
</dbReference>
<evidence type="ECO:0000256" key="2">
    <source>
        <dbReference type="ARBA" id="ARBA00022741"/>
    </source>
</evidence>
<proteinExistence type="inferred from homology"/>
<protein>
    <recommendedName>
        <fullName evidence="4">AAA+ ATPase domain-containing protein</fullName>
    </recommendedName>
</protein>
<dbReference type="Pfam" id="PF13335">
    <property type="entry name" value="Mg_chelatase_C"/>
    <property type="match status" value="1"/>
</dbReference>
<sequence length="507" mass="55767">MSFARVYSAQVNMLAGQIIGVEVDTARGLNAFSVVGLPDKAVEEARDRVGSALKNSDFDSPKHSQTKTIVSLTPAETKKEGAFFDLGIAIGFLLATEQVFFNADDKVFIGELSLAGELKKVRGTLPITQKARHENFLEIFVPEANAIEAALVAGITVYPVKNINQLVLHLSGILLIKAQDPTIFENVIKNNRADLSDIRGQESAKRGLEIAAAGGHNICMYGPPGTGKTMLARAFANLLPQLTLDEALEVTGIHSIVGANDTLENFLISNPPFRSPHHTASYVAIVGGGANVKPGEATLAHRGVLFLDEFPEFDRKVIEALRQPLEDNYVSISRARGSAQFPSNFILVAAMNPCPCGNKGSKKKQCRCGPNDIARYEKKISGPIMDRIDLWVSVAEIDYATLGKSRDGENSNEVSIRIQNARQIQRARFNDNKKNSDMNVRDLEKYAYIKPEIRKTLDTSAERLQLSPRAYHRVIKLARTIADLENSQDITENHILEALQYRPKVTY</sequence>
<organism evidence="5 6">
    <name type="scientific">Candidatus Nomurabacteria bacterium RIFCSPHIGHO2_02_FULL_38_15</name>
    <dbReference type="NCBI Taxonomy" id="1801752"/>
    <lineage>
        <taxon>Bacteria</taxon>
        <taxon>Candidatus Nomuraibacteriota</taxon>
    </lineage>
</organism>
<gene>
    <name evidence="5" type="ORF">A3J61_01305</name>
</gene>
<dbReference type="InterPro" id="IPR004482">
    <property type="entry name" value="Mg_chelat-rel"/>
</dbReference>
<dbReference type="EMBL" id="MFUC01000002">
    <property type="protein sequence ID" value="OGI72659.1"/>
    <property type="molecule type" value="Genomic_DNA"/>
</dbReference>
<dbReference type="PRINTS" id="PR01657">
    <property type="entry name" value="MCMFAMILY"/>
</dbReference>
<dbReference type="InterPro" id="IPR045006">
    <property type="entry name" value="CHLI-like"/>
</dbReference>
<dbReference type="PANTHER" id="PTHR32039:SF7">
    <property type="entry name" value="COMPETENCE PROTEIN COMM"/>
    <property type="match status" value="1"/>
</dbReference>
<feature type="domain" description="AAA+ ATPase" evidence="4">
    <location>
        <begin position="214"/>
        <end position="396"/>
    </location>
</feature>
<dbReference type="Gene3D" id="3.40.50.300">
    <property type="entry name" value="P-loop containing nucleotide triphosphate hydrolases"/>
    <property type="match status" value="1"/>
</dbReference>
<dbReference type="InterPro" id="IPR025158">
    <property type="entry name" value="Mg_chelat-rel_C"/>
</dbReference>
<evidence type="ECO:0000256" key="1">
    <source>
        <dbReference type="ARBA" id="ARBA00006354"/>
    </source>
</evidence>
<accession>A0A1F6VSW3</accession>
<comment type="similarity">
    <text evidence="1">Belongs to the Mg-chelatase subunits D/I family. ComM subfamily.</text>
</comment>
<dbReference type="GO" id="GO:0005524">
    <property type="term" value="F:ATP binding"/>
    <property type="evidence" value="ECO:0007669"/>
    <property type="project" value="UniProtKB-KW"/>
</dbReference>
<dbReference type="InterPro" id="IPR001208">
    <property type="entry name" value="MCM_dom"/>
</dbReference>
<keyword evidence="2" id="KW-0547">Nucleotide-binding</keyword>
<dbReference type="SMART" id="SM00382">
    <property type="entry name" value="AAA"/>
    <property type="match status" value="1"/>
</dbReference>
<dbReference type="InterPro" id="IPR014721">
    <property type="entry name" value="Ribsml_uS5_D2-typ_fold_subgr"/>
</dbReference>
<comment type="caution">
    <text evidence="5">The sequence shown here is derived from an EMBL/GenBank/DDBJ whole genome shotgun (WGS) entry which is preliminary data.</text>
</comment>
<dbReference type="Pfam" id="PF13541">
    <property type="entry name" value="ChlI"/>
    <property type="match status" value="1"/>
</dbReference>
<evidence type="ECO:0000313" key="6">
    <source>
        <dbReference type="Proteomes" id="UP000179686"/>
    </source>
</evidence>
<dbReference type="STRING" id="1801752.A3J61_01305"/>
<dbReference type="SUPFAM" id="SSF52540">
    <property type="entry name" value="P-loop containing nucleoside triphosphate hydrolases"/>
    <property type="match status" value="1"/>
</dbReference>
<dbReference type="InterPro" id="IPR000523">
    <property type="entry name" value="Mg_chelatse_chII-like_cat_dom"/>
</dbReference>
<dbReference type="SUPFAM" id="SSF54211">
    <property type="entry name" value="Ribosomal protein S5 domain 2-like"/>
    <property type="match status" value="1"/>
</dbReference>
<dbReference type="Pfam" id="PF01078">
    <property type="entry name" value="Mg_chelatase"/>
    <property type="match status" value="1"/>
</dbReference>
<dbReference type="InterPro" id="IPR027417">
    <property type="entry name" value="P-loop_NTPase"/>
</dbReference>
<dbReference type="InterPro" id="IPR020568">
    <property type="entry name" value="Ribosomal_Su5_D2-typ_SF"/>
</dbReference>
<keyword evidence="3" id="KW-0067">ATP-binding</keyword>
<dbReference type="Gene3D" id="3.30.230.10">
    <property type="match status" value="1"/>
</dbReference>
<reference evidence="5 6" key="1">
    <citation type="journal article" date="2016" name="Nat. Commun.">
        <title>Thousands of microbial genomes shed light on interconnected biogeochemical processes in an aquifer system.</title>
        <authorList>
            <person name="Anantharaman K."/>
            <person name="Brown C.T."/>
            <person name="Hug L.A."/>
            <person name="Sharon I."/>
            <person name="Castelle C.J."/>
            <person name="Probst A.J."/>
            <person name="Thomas B.C."/>
            <person name="Singh A."/>
            <person name="Wilkins M.J."/>
            <person name="Karaoz U."/>
            <person name="Brodie E.L."/>
            <person name="Williams K.H."/>
            <person name="Hubbard S.S."/>
            <person name="Banfield J.F."/>
        </authorList>
    </citation>
    <scope>NUCLEOTIDE SEQUENCE [LARGE SCALE GENOMIC DNA]</scope>
</reference>
<dbReference type="PANTHER" id="PTHR32039">
    <property type="entry name" value="MAGNESIUM-CHELATASE SUBUNIT CHLI"/>
    <property type="match status" value="1"/>
</dbReference>
<dbReference type="AlphaFoldDB" id="A0A1F6VSW3"/>
<dbReference type="Proteomes" id="UP000179686">
    <property type="component" value="Unassembled WGS sequence"/>
</dbReference>